<dbReference type="InterPro" id="IPR036388">
    <property type="entry name" value="WH-like_DNA-bd_sf"/>
</dbReference>
<dbReference type="InterPro" id="IPR018490">
    <property type="entry name" value="cNMP-bd_dom_sf"/>
</dbReference>
<dbReference type="PANTHER" id="PTHR24567:SF74">
    <property type="entry name" value="HTH-TYPE TRANSCRIPTIONAL REGULATOR ARCR"/>
    <property type="match status" value="1"/>
</dbReference>
<protein>
    <submittedName>
        <fullName evidence="6">Helix-turn-helix domain-containing protein</fullName>
    </submittedName>
</protein>
<proteinExistence type="predicted"/>
<dbReference type="SUPFAM" id="SSF51206">
    <property type="entry name" value="cAMP-binding domain-like"/>
    <property type="match status" value="1"/>
</dbReference>
<name>A0ABT2YY54_9RHOB</name>
<dbReference type="InterPro" id="IPR014710">
    <property type="entry name" value="RmlC-like_jellyroll"/>
</dbReference>
<dbReference type="SMART" id="SM00419">
    <property type="entry name" value="HTH_CRP"/>
    <property type="match status" value="1"/>
</dbReference>
<dbReference type="CDD" id="cd00038">
    <property type="entry name" value="CAP_ED"/>
    <property type="match status" value="1"/>
</dbReference>
<dbReference type="SUPFAM" id="SSF46785">
    <property type="entry name" value="Winged helix' DNA-binding domain"/>
    <property type="match status" value="1"/>
</dbReference>
<evidence type="ECO:0000256" key="1">
    <source>
        <dbReference type="ARBA" id="ARBA00023015"/>
    </source>
</evidence>
<dbReference type="PROSITE" id="PS51063">
    <property type="entry name" value="HTH_CRP_2"/>
    <property type="match status" value="1"/>
</dbReference>
<dbReference type="InterPro" id="IPR012318">
    <property type="entry name" value="HTH_CRP"/>
</dbReference>
<dbReference type="Pfam" id="PF00027">
    <property type="entry name" value="cNMP_binding"/>
    <property type="match status" value="1"/>
</dbReference>
<dbReference type="InterPro" id="IPR050397">
    <property type="entry name" value="Env_Response_Regulators"/>
</dbReference>
<evidence type="ECO:0000313" key="7">
    <source>
        <dbReference type="Proteomes" id="UP001652503"/>
    </source>
</evidence>
<gene>
    <name evidence="6" type="ORF">OE647_03475</name>
</gene>
<feature type="domain" description="HTH crp-type" evidence="5">
    <location>
        <begin position="147"/>
        <end position="215"/>
    </location>
</feature>
<comment type="caution">
    <text evidence="6">The sequence shown here is derived from an EMBL/GenBank/DDBJ whole genome shotgun (WGS) entry which is preliminary data.</text>
</comment>
<evidence type="ECO:0000259" key="5">
    <source>
        <dbReference type="PROSITE" id="PS51063"/>
    </source>
</evidence>
<reference evidence="6 7" key="1">
    <citation type="submission" date="2022-10" db="EMBL/GenBank/DDBJ databases">
        <title>Defluviimonas sp. nov., isolated from ocean surface water.</title>
        <authorList>
            <person name="He W."/>
            <person name="Wang L."/>
            <person name="Zhang D.-F."/>
        </authorList>
    </citation>
    <scope>NUCLEOTIDE SEQUENCE [LARGE SCALE GENOMIC DNA]</scope>
    <source>
        <strain evidence="6 7">WL0075</strain>
    </source>
</reference>
<dbReference type="NCBIfam" id="NF006901">
    <property type="entry name" value="PRK09392.1"/>
    <property type="match status" value="1"/>
</dbReference>
<dbReference type="Proteomes" id="UP001652503">
    <property type="component" value="Unassembled WGS sequence"/>
</dbReference>
<dbReference type="InterPro" id="IPR000595">
    <property type="entry name" value="cNMP-bd_dom"/>
</dbReference>
<evidence type="ECO:0000256" key="2">
    <source>
        <dbReference type="ARBA" id="ARBA00023125"/>
    </source>
</evidence>
<dbReference type="Pfam" id="PF13545">
    <property type="entry name" value="HTH_Crp_2"/>
    <property type="match status" value="1"/>
</dbReference>
<sequence length="229" mass="25496">MRSADLEEIRSLPLFRDMAPAHFAELTRGAYHQSFPPQVDLIVEGRPADFLHVITDGAVELFARWNGRETTMAVVRPVSTFILAACINDAPYLMSARTLVPSRVALIPGTDLRSVFARDPAFAQAIVRELAGSYRGVVRHAKNIKLRNSKERLAAFLIAECERNGRSRTFALPYEKRIIASYLGMTPENLSRALKQLREDGVTIDGATVDLADFDRLCAIALPGRLMDR</sequence>
<organism evidence="6 7">
    <name type="scientific">Albidovulum sediminicola</name>
    <dbReference type="NCBI Taxonomy" id="2984331"/>
    <lineage>
        <taxon>Bacteria</taxon>
        <taxon>Pseudomonadati</taxon>
        <taxon>Pseudomonadota</taxon>
        <taxon>Alphaproteobacteria</taxon>
        <taxon>Rhodobacterales</taxon>
        <taxon>Paracoccaceae</taxon>
        <taxon>Albidovulum</taxon>
    </lineage>
</organism>
<feature type="domain" description="Cyclic nucleotide-binding" evidence="4">
    <location>
        <begin position="14"/>
        <end position="133"/>
    </location>
</feature>
<evidence type="ECO:0000259" key="4">
    <source>
        <dbReference type="PROSITE" id="PS50042"/>
    </source>
</evidence>
<dbReference type="SMART" id="SM00100">
    <property type="entry name" value="cNMP"/>
    <property type="match status" value="1"/>
</dbReference>
<keyword evidence="2" id="KW-0238">DNA-binding</keyword>
<dbReference type="Gene3D" id="1.10.10.10">
    <property type="entry name" value="Winged helix-like DNA-binding domain superfamily/Winged helix DNA-binding domain"/>
    <property type="match status" value="1"/>
</dbReference>
<keyword evidence="7" id="KW-1185">Reference proteome</keyword>
<dbReference type="EMBL" id="JAOWLA010000002">
    <property type="protein sequence ID" value="MCV2863799.1"/>
    <property type="molecule type" value="Genomic_DNA"/>
</dbReference>
<dbReference type="RefSeq" id="WP_263720262.1">
    <property type="nucleotide sequence ID" value="NZ_JAOWLA010000002.1"/>
</dbReference>
<dbReference type="PANTHER" id="PTHR24567">
    <property type="entry name" value="CRP FAMILY TRANSCRIPTIONAL REGULATORY PROTEIN"/>
    <property type="match status" value="1"/>
</dbReference>
<keyword evidence="1" id="KW-0805">Transcription regulation</keyword>
<evidence type="ECO:0000313" key="6">
    <source>
        <dbReference type="EMBL" id="MCV2863799.1"/>
    </source>
</evidence>
<dbReference type="PROSITE" id="PS50042">
    <property type="entry name" value="CNMP_BINDING_3"/>
    <property type="match status" value="1"/>
</dbReference>
<evidence type="ECO:0000256" key="3">
    <source>
        <dbReference type="ARBA" id="ARBA00023163"/>
    </source>
</evidence>
<dbReference type="InterPro" id="IPR036390">
    <property type="entry name" value="WH_DNA-bd_sf"/>
</dbReference>
<dbReference type="Gene3D" id="2.60.120.10">
    <property type="entry name" value="Jelly Rolls"/>
    <property type="match status" value="1"/>
</dbReference>
<keyword evidence="3" id="KW-0804">Transcription</keyword>
<accession>A0ABT2YY54</accession>